<dbReference type="RefSeq" id="WP_013087063.1">
    <property type="nucleotide sequence ID" value="NZ_AP025162.1"/>
</dbReference>
<dbReference type="Proteomes" id="UP000460132">
    <property type="component" value="Unassembled WGS sequence"/>
</dbReference>
<keyword evidence="2" id="KW-0812">Transmembrane</keyword>
<evidence type="ECO:0000313" key="16">
    <source>
        <dbReference type="Proteomes" id="UP000324504"/>
    </source>
</evidence>
<reference evidence="4 16" key="5">
    <citation type="submission" date="2019-09" db="EMBL/GenBank/DDBJ databases">
        <title>Comparative analysis of L. crispatus genomes revealed niche specific adaptation to different host and body sites.</title>
        <authorList>
            <person name="Pan M."/>
            <person name="Hidalgo-Cantabrana C."/>
            <person name="Barrangou R."/>
        </authorList>
    </citation>
    <scope>NUCLEOTIDE SEQUENCE [LARGE SCALE GENOMIC DNA]</scope>
    <source>
        <strain evidence="4 16">NCK2488</strain>
    </source>
</reference>
<evidence type="ECO:0000313" key="5">
    <source>
        <dbReference type="EMBL" id="KWU04496.1"/>
    </source>
</evidence>
<reference evidence="11 18" key="6">
    <citation type="submission" date="2020-01" db="EMBL/GenBank/DDBJ databases">
        <title>Complete and circular genome sequences of six lactobacillus isolates from horses.</title>
        <authorList>
            <person name="Hassan H.M."/>
        </authorList>
    </citation>
    <scope>NUCLEOTIDE SEQUENCE [LARGE SCALE GENOMIC DNA]</scope>
    <source>
        <strain evidence="11 18">1D</strain>
    </source>
</reference>
<feature type="domain" description="CAAX prenyl protease 2/Lysostaphin resistance protein A-like" evidence="3">
    <location>
        <begin position="124"/>
        <end position="214"/>
    </location>
</feature>
<reference evidence="7 17" key="7">
    <citation type="submission" date="2020-01" db="EMBL/GenBank/DDBJ databases">
        <title>Vaginal microbiome of pregnant Indian women: Insights into the genome of dominants Lactobacillus species.</title>
        <authorList>
            <person name="Das B."/>
            <person name="Mehta O."/>
            <person name="Ghosh T.S."/>
            <person name="Kothidar A."/>
            <person name="Gowtham M.R."/>
            <person name="Mitra R."/>
            <person name="Kshetrapal P."/>
            <person name="Wadhwa N."/>
            <person name="Thiruvengadam R."/>
            <person name="Nair G.B."/>
            <person name="Bhatnagar S."/>
            <person name="Pore S."/>
        </authorList>
    </citation>
    <scope>NUCLEOTIDE SEQUENCE [LARGE SCALE GENOMIC DNA]</scope>
    <source>
        <strain evidence="7 17">Indica2</strain>
    </source>
</reference>
<evidence type="ECO:0000313" key="14">
    <source>
        <dbReference type="Proteomes" id="UP000231914"/>
    </source>
</evidence>
<dbReference type="Proteomes" id="UP000067598">
    <property type="component" value="Unassembled WGS sequence"/>
</dbReference>
<proteinExistence type="inferred from homology"/>
<evidence type="ECO:0000313" key="17">
    <source>
        <dbReference type="Proteomes" id="UP000460132"/>
    </source>
</evidence>
<dbReference type="EMBL" id="LJGP01000008">
    <property type="protein sequence ID" value="KWU04496.1"/>
    <property type="molecule type" value="Genomic_DNA"/>
</dbReference>
<reference evidence="5 12" key="1">
    <citation type="journal article" date="2016" name="Microbiology (Mosc.)">
        <title>Comparison of Lactobacillus crispatus isolates from Lactobacillus-dominated vaginal microbiomes with isolates from microbiomes containing bacterial vaginosis-associated bacteria.</title>
        <authorList>
            <person name="Abdelmaksoud A.A."/>
            <person name="Koparde V.N."/>
            <person name="Sheth N.U."/>
            <person name="Serrano M.G."/>
            <person name="Glascock A.L."/>
            <person name="Fettweis J.M."/>
            <person name="Strauss Iii J.F."/>
            <person name="Buck G.A."/>
            <person name="Jefferson K.K."/>
        </authorList>
    </citation>
    <scope>NUCLEOTIDE SEQUENCE [LARGE SCALE GENOMIC DNA]</scope>
    <source>
        <strain evidence="5 12">VMC3</strain>
    </source>
</reference>
<evidence type="ECO:0000313" key="18">
    <source>
        <dbReference type="Proteomes" id="UP000510660"/>
    </source>
</evidence>
<dbReference type="InterPro" id="IPR052710">
    <property type="entry name" value="CAAX_protease"/>
</dbReference>
<evidence type="ECO:0000259" key="3">
    <source>
        <dbReference type="Pfam" id="PF02517"/>
    </source>
</evidence>
<name>A0A109DFH8_9LACO</name>
<dbReference type="Proteomes" id="UP000510660">
    <property type="component" value="Chromosome"/>
</dbReference>
<evidence type="ECO:0000313" key="10">
    <source>
        <dbReference type="EMBL" id="PLT12120.1"/>
    </source>
</evidence>
<evidence type="ECO:0000313" key="6">
    <source>
        <dbReference type="EMBL" id="MDT9608667.1"/>
    </source>
</evidence>
<organism evidence="5 12">
    <name type="scientific">Lactobacillus crispatus</name>
    <dbReference type="NCBI Taxonomy" id="47770"/>
    <lineage>
        <taxon>Bacteria</taxon>
        <taxon>Bacillati</taxon>
        <taxon>Bacillota</taxon>
        <taxon>Bacilli</taxon>
        <taxon>Lactobacillales</taxon>
        <taxon>Lactobacillaceae</taxon>
        <taxon>Lactobacillus</taxon>
    </lineage>
</organism>
<feature type="transmembrane region" description="Helical" evidence="2">
    <location>
        <begin position="79"/>
        <end position="100"/>
    </location>
</feature>
<dbReference type="Proteomes" id="UP000198437">
    <property type="component" value="Unassembled WGS sequence"/>
</dbReference>
<evidence type="ECO:0000256" key="2">
    <source>
        <dbReference type="SAM" id="Phobius"/>
    </source>
</evidence>
<protein>
    <submittedName>
        <fullName evidence="4">CPBP family intramembrane metalloprotease</fullName>
    </submittedName>
    <submittedName>
        <fullName evidence="6">Type II CAAX endopeptidase family protein</fullName>
    </submittedName>
</protein>
<feature type="transmembrane region" description="Helical" evidence="2">
    <location>
        <begin position="120"/>
        <end position="136"/>
    </location>
</feature>
<evidence type="ECO:0000313" key="8">
    <source>
        <dbReference type="EMBL" id="OXC24394.1"/>
    </source>
</evidence>
<evidence type="ECO:0000313" key="4">
    <source>
        <dbReference type="EMBL" id="KAA8812486.1"/>
    </source>
</evidence>
<keyword evidence="4" id="KW-0482">Metalloprotease</keyword>
<dbReference type="EMBL" id="CP047415">
    <property type="protein sequence ID" value="QLL74933.1"/>
    <property type="molecule type" value="Genomic_DNA"/>
</dbReference>
<comment type="similarity">
    <text evidence="1">Belongs to the UPF0177 family.</text>
</comment>
<reference evidence="9 14" key="3">
    <citation type="submission" date="2016-10" db="EMBL/GenBank/DDBJ databases">
        <title>WGS of isloates from the oral cavity of healthy individuals.</title>
        <authorList>
            <person name="Sharma S."/>
            <person name="Pal V.K."/>
            <person name="Patil P.B."/>
            <person name="Korpole S."/>
            <person name="Grover V."/>
        </authorList>
    </citation>
    <scope>NUCLEOTIDE SEQUENCE [LARGE SCALE GENOMIC DNA]</scope>
    <source>
        <strain evidence="9 14">DISK12</strain>
    </source>
</reference>
<feature type="transmembrane region" description="Helical" evidence="2">
    <location>
        <begin position="7"/>
        <end position="29"/>
    </location>
</feature>
<keyword evidence="2" id="KW-0472">Membrane</keyword>
<keyword evidence="2" id="KW-1133">Transmembrane helix</keyword>
<sequence>MKRFGHYLGNIAGAVLALVMYSELEVLYFRPQRFDLGQYRVFVTALATVIVLFAISYIYRRQLKEENDWGFDETPHWDWRRIGIAMIGFVLIVVGSIVMLNLVGGGVSKNQESLNKIAEYNAGLFRILVVFIAPFCEEHIFRGMFFNIFFTKKNTRNKWLGIVASGFLFGYMHDPALSKYILVYWVLGMVLAWVYMSTKDLRYSILVHMCYNALGFI</sequence>
<feature type="transmembrane region" description="Helical" evidence="2">
    <location>
        <begin position="179"/>
        <end position="196"/>
    </location>
</feature>
<dbReference type="EMBL" id="PKIW01000003">
    <property type="protein sequence ID" value="PLT12120.1"/>
    <property type="molecule type" value="Genomic_DNA"/>
</dbReference>
<keyword evidence="4" id="KW-0378">Hydrolase</keyword>
<dbReference type="Proteomes" id="UP001253287">
    <property type="component" value="Unassembled WGS sequence"/>
</dbReference>
<reference evidence="6" key="8">
    <citation type="submission" date="2023-08" db="EMBL/GenBank/DDBJ databases">
        <title>Lactobacillus from the Female Urinary Tract.</title>
        <authorList>
            <person name="Stegman N."/>
            <person name="Jackson B."/>
            <person name="Steiling M."/>
            <person name="Sedano C."/>
            <person name="Wolfe A."/>
            <person name="Putonti C."/>
        </authorList>
    </citation>
    <scope>NUCLEOTIDE SEQUENCE</scope>
    <source>
        <strain evidence="6">UMB5661</strain>
    </source>
</reference>
<dbReference type="PATRIC" id="fig|47770.28.peg.2138"/>
<dbReference type="Proteomes" id="UP000235119">
    <property type="component" value="Unassembled WGS sequence"/>
</dbReference>
<dbReference type="EMBL" id="LYQW01000002">
    <property type="protein sequence ID" value="OXC24394.1"/>
    <property type="molecule type" value="Genomic_DNA"/>
</dbReference>
<accession>A0A109DFH8</accession>
<reference evidence="8 13" key="2">
    <citation type="submission" date="2016-05" db="EMBL/GenBank/DDBJ databases">
        <authorList>
            <person name="Johnson T.J."/>
            <person name="Youmans B.P."/>
            <person name="Case K.A."/>
        </authorList>
    </citation>
    <scope>NUCLEOTIDE SEQUENCE [LARGE SCALE GENOMIC DNA]</scope>
    <source>
        <strain evidence="8 13">UMNLC6</strain>
    </source>
</reference>
<dbReference type="EMBL" id="WWFF01000006">
    <property type="protein sequence ID" value="MYN53701.1"/>
    <property type="molecule type" value="Genomic_DNA"/>
</dbReference>
<dbReference type="GO" id="GO:0006508">
    <property type="term" value="P:proteolysis"/>
    <property type="evidence" value="ECO:0007669"/>
    <property type="project" value="UniProtKB-KW"/>
</dbReference>
<dbReference type="InterPro" id="IPR003675">
    <property type="entry name" value="Rce1/LyrA-like_dom"/>
</dbReference>
<evidence type="ECO:0000313" key="13">
    <source>
        <dbReference type="Proteomes" id="UP000198437"/>
    </source>
</evidence>
<dbReference type="EMBL" id="JAVTXN010000003">
    <property type="protein sequence ID" value="MDT9608667.1"/>
    <property type="molecule type" value="Genomic_DNA"/>
</dbReference>
<feature type="transmembrane region" description="Helical" evidence="2">
    <location>
        <begin position="157"/>
        <end position="173"/>
    </location>
</feature>
<dbReference type="OMA" id="FIAPFCE"/>
<evidence type="ECO:0000313" key="12">
    <source>
        <dbReference type="Proteomes" id="UP000067598"/>
    </source>
</evidence>
<dbReference type="GO" id="GO:0080120">
    <property type="term" value="P:CAAX-box protein maturation"/>
    <property type="evidence" value="ECO:0007669"/>
    <property type="project" value="UniProtKB-ARBA"/>
</dbReference>
<keyword evidence="4" id="KW-0645">Protease</keyword>
<dbReference type="AlphaFoldDB" id="A0A109DFH8"/>
<dbReference type="PANTHER" id="PTHR36435">
    <property type="entry name" value="SLR1288 PROTEIN"/>
    <property type="match status" value="1"/>
</dbReference>
<dbReference type="Proteomes" id="UP000324504">
    <property type="component" value="Unassembled WGS sequence"/>
</dbReference>
<dbReference type="GO" id="GO:0008237">
    <property type="term" value="F:metallopeptidase activity"/>
    <property type="evidence" value="ECO:0007669"/>
    <property type="project" value="UniProtKB-KW"/>
</dbReference>
<reference evidence="10 15" key="4">
    <citation type="submission" date="2017-12" db="EMBL/GenBank/DDBJ databases">
        <title>Phylogenetic diversity of female urinary microbiome.</title>
        <authorList>
            <person name="Thomas-White K."/>
            <person name="Wolfe A.J."/>
        </authorList>
    </citation>
    <scope>NUCLEOTIDE SEQUENCE [LARGE SCALE GENOMIC DNA]</scope>
    <source>
        <strain evidence="10 15">UMB0085</strain>
    </source>
</reference>
<evidence type="ECO:0000313" key="9">
    <source>
        <dbReference type="EMBL" id="PJZ15925.1"/>
    </source>
</evidence>
<dbReference type="EMBL" id="VUAV01000030">
    <property type="protein sequence ID" value="KAA8812486.1"/>
    <property type="molecule type" value="Genomic_DNA"/>
</dbReference>
<evidence type="ECO:0000313" key="7">
    <source>
        <dbReference type="EMBL" id="MYN53701.1"/>
    </source>
</evidence>
<gene>
    <name evidence="5" type="ORF">AEL95_02675</name>
    <name evidence="8" type="ORF">AYP82_04500</name>
    <name evidence="9" type="ORF">BHU41_00895</name>
    <name evidence="10" type="ORF">CYJ79_01215</name>
    <name evidence="4" type="ORF">F1C09_06045</name>
    <name evidence="7" type="ORF">GTK63_05095</name>
    <name evidence="11" type="ORF">GTO85_11625</name>
    <name evidence="6" type="ORF">RON39_00760</name>
</gene>
<feature type="transmembrane region" description="Helical" evidence="2">
    <location>
        <begin position="41"/>
        <end position="59"/>
    </location>
</feature>
<dbReference type="Proteomes" id="UP000231914">
    <property type="component" value="Unassembled WGS sequence"/>
</dbReference>
<dbReference type="GO" id="GO:0004175">
    <property type="term" value="F:endopeptidase activity"/>
    <property type="evidence" value="ECO:0007669"/>
    <property type="project" value="UniProtKB-ARBA"/>
</dbReference>
<dbReference type="Pfam" id="PF02517">
    <property type="entry name" value="Rce1-like"/>
    <property type="match status" value="1"/>
</dbReference>
<evidence type="ECO:0000256" key="1">
    <source>
        <dbReference type="ARBA" id="ARBA00009067"/>
    </source>
</evidence>
<evidence type="ECO:0000313" key="15">
    <source>
        <dbReference type="Proteomes" id="UP000235119"/>
    </source>
</evidence>
<dbReference type="PANTHER" id="PTHR36435:SF1">
    <property type="entry name" value="CAAX AMINO TERMINAL PROTEASE FAMILY PROTEIN"/>
    <property type="match status" value="1"/>
</dbReference>
<evidence type="ECO:0000313" key="11">
    <source>
        <dbReference type="EMBL" id="QLL74933.1"/>
    </source>
</evidence>
<dbReference type="EMBL" id="MKXG01000207">
    <property type="protein sequence ID" value="PJZ15925.1"/>
    <property type="molecule type" value="Genomic_DNA"/>
</dbReference>